<feature type="region of interest" description="Disordered" evidence="1">
    <location>
        <begin position="27"/>
        <end position="55"/>
    </location>
</feature>
<evidence type="ECO:0000256" key="1">
    <source>
        <dbReference type="SAM" id="MobiDB-lite"/>
    </source>
</evidence>
<protein>
    <submittedName>
        <fullName evidence="2">Uncharacterized protein</fullName>
    </submittedName>
</protein>
<accession>A0ABR3MRY5</accession>
<comment type="caution">
    <text evidence="2">The sequence shown here is derived from an EMBL/GenBank/DDBJ whole genome shotgun (WGS) entry which is preliminary data.</text>
</comment>
<name>A0ABR3MRY5_9TELE</name>
<sequence length="75" mass="8559">MEPGSPSLLPHANQTLSAAAAAAAARFSEKQQVTSFIPTRRKPMEREREKERETSTELCWLKFHQRMNEPKGSFK</sequence>
<reference evidence="2 3" key="1">
    <citation type="submission" date="2023-09" db="EMBL/GenBank/DDBJ databases">
        <authorList>
            <person name="Wang M."/>
        </authorList>
    </citation>
    <scope>NUCLEOTIDE SEQUENCE [LARGE SCALE GENOMIC DNA]</scope>
    <source>
        <strain evidence="2">GT-2023</strain>
        <tissue evidence="2">Liver</tissue>
    </source>
</reference>
<evidence type="ECO:0000313" key="3">
    <source>
        <dbReference type="Proteomes" id="UP001558613"/>
    </source>
</evidence>
<keyword evidence="3" id="KW-1185">Reference proteome</keyword>
<dbReference type="EMBL" id="JAYMGO010000009">
    <property type="protein sequence ID" value="KAL1267391.1"/>
    <property type="molecule type" value="Genomic_DNA"/>
</dbReference>
<evidence type="ECO:0000313" key="2">
    <source>
        <dbReference type="EMBL" id="KAL1267391.1"/>
    </source>
</evidence>
<gene>
    <name evidence="2" type="ORF">QQF64_032754</name>
</gene>
<dbReference type="Proteomes" id="UP001558613">
    <property type="component" value="Unassembled WGS sequence"/>
</dbReference>
<proteinExistence type="predicted"/>
<organism evidence="2 3">
    <name type="scientific">Cirrhinus molitorella</name>
    <name type="common">mud carp</name>
    <dbReference type="NCBI Taxonomy" id="172907"/>
    <lineage>
        <taxon>Eukaryota</taxon>
        <taxon>Metazoa</taxon>
        <taxon>Chordata</taxon>
        <taxon>Craniata</taxon>
        <taxon>Vertebrata</taxon>
        <taxon>Euteleostomi</taxon>
        <taxon>Actinopterygii</taxon>
        <taxon>Neopterygii</taxon>
        <taxon>Teleostei</taxon>
        <taxon>Ostariophysi</taxon>
        <taxon>Cypriniformes</taxon>
        <taxon>Cyprinidae</taxon>
        <taxon>Labeoninae</taxon>
        <taxon>Labeonini</taxon>
        <taxon>Cirrhinus</taxon>
    </lineage>
</organism>
<feature type="compositionally biased region" description="Basic and acidic residues" evidence="1">
    <location>
        <begin position="42"/>
        <end position="55"/>
    </location>
</feature>